<accession>A0A1Y6JTD9</accession>
<name>A0A1Y6JTD9_9LACO</name>
<keyword evidence="1" id="KW-0812">Transmembrane</keyword>
<dbReference type="EMBL" id="LT854705">
    <property type="protein sequence ID" value="SMS13198.1"/>
    <property type="molecule type" value="Genomic_DNA"/>
</dbReference>
<gene>
    <name evidence="3" type="ORF">LZ3411_0148</name>
</gene>
<evidence type="ECO:0008006" key="5">
    <source>
        <dbReference type="Google" id="ProtNLM"/>
    </source>
</evidence>
<keyword evidence="2" id="KW-0732">Signal</keyword>
<dbReference type="AlphaFoldDB" id="A0A1Y6JTD9"/>
<dbReference type="Proteomes" id="UP000195412">
    <property type="component" value="Chromosome I"/>
</dbReference>
<feature type="chain" id="PRO_5010992585" description="TPM domain-containing protein" evidence="2">
    <location>
        <begin position="27"/>
        <end position="259"/>
    </location>
</feature>
<proteinExistence type="predicted"/>
<evidence type="ECO:0000313" key="3">
    <source>
        <dbReference type="EMBL" id="SMS13198.1"/>
    </source>
</evidence>
<reference evidence="4" key="1">
    <citation type="submission" date="2017-05" db="EMBL/GenBank/DDBJ databases">
        <authorList>
            <person name="Papadimitriou K."/>
        </authorList>
    </citation>
    <scope>NUCLEOTIDE SEQUENCE [LARGE SCALE GENOMIC DNA]</scope>
    <source>
        <strain evidence="4">ACA-DC 3411</strain>
    </source>
</reference>
<dbReference type="KEGG" id="lzy:LZ3411_0148"/>
<evidence type="ECO:0000313" key="4">
    <source>
        <dbReference type="Proteomes" id="UP000195412"/>
    </source>
</evidence>
<keyword evidence="1" id="KW-0472">Membrane</keyword>
<organism evidence="3 4">
    <name type="scientific">Levilactobacillus zymae</name>
    <dbReference type="NCBI Taxonomy" id="267363"/>
    <lineage>
        <taxon>Bacteria</taxon>
        <taxon>Bacillati</taxon>
        <taxon>Bacillota</taxon>
        <taxon>Bacilli</taxon>
        <taxon>Lactobacillales</taxon>
        <taxon>Lactobacillaceae</taxon>
        <taxon>Levilactobacillus</taxon>
    </lineage>
</organism>
<evidence type="ECO:0000256" key="1">
    <source>
        <dbReference type="SAM" id="Phobius"/>
    </source>
</evidence>
<keyword evidence="1" id="KW-1133">Transmembrane helix</keyword>
<evidence type="ECO:0000256" key="2">
    <source>
        <dbReference type="SAM" id="SignalP"/>
    </source>
</evidence>
<dbReference type="RefSeq" id="WP_087741333.1">
    <property type="nucleotide sequence ID" value="NZ_JBPWQU010000075.1"/>
</dbReference>
<feature type="signal peptide" evidence="2">
    <location>
        <begin position="1"/>
        <end position="26"/>
    </location>
</feature>
<protein>
    <recommendedName>
        <fullName evidence="5">TPM domain-containing protein</fullName>
    </recommendedName>
</protein>
<sequence length="259" mass="29513">MRWKNLLLVIGTVLIGSLGLSLTAHASPYIHDQLGILSAQQRQQIIQTNQQWQRTRNRPQLWVYTYAKLPDSALLGFDYSNPFDTPGNDLVDQRFQQLGQRAVDPTASTGDQEYAAAQATKRLHDKVSVIVVYPDNGWHTVIDPSDNLTSGISDFQKWTLTRRLPTKQGTAQSAMTYFNRYQKFITKHIAKPAKIKPGLSWAWVSFWICSPLLLWILIKVLKALRHPTFADDPHAGADMLSGYLWGRWMGGDHDPWDHF</sequence>
<feature type="transmembrane region" description="Helical" evidence="1">
    <location>
        <begin position="200"/>
        <end position="218"/>
    </location>
</feature>